<dbReference type="Proteomes" id="UP000285295">
    <property type="component" value="Unassembled WGS sequence"/>
</dbReference>
<evidence type="ECO:0000313" key="2">
    <source>
        <dbReference type="Proteomes" id="UP000285295"/>
    </source>
</evidence>
<protein>
    <submittedName>
        <fullName evidence="1">Uncharacterized protein</fullName>
    </submittedName>
</protein>
<name>A0A443K3I2_9RHOB</name>
<comment type="caution">
    <text evidence="1">The sequence shown here is derived from an EMBL/GenBank/DDBJ whole genome shotgun (WGS) entry which is preliminary data.</text>
</comment>
<evidence type="ECO:0000313" key="1">
    <source>
        <dbReference type="EMBL" id="RWR27263.1"/>
    </source>
</evidence>
<sequence>MQHRTRDFLVRQLTQLANAIRAHLGEFGIVVPKGIHNMNRLVAEAEAADLPAAARMPLDLLVGQFTERRTTAPTRRCSAIAMSMAASMRSGRPSMVIAVEDSAVTMDVFMVLPVLRIIGPAGGRSGFR</sequence>
<dbReference type="AlphaFoldDB" id="A0A443K3I2"/>
<gene>
    <name evidence="1" type="ORF">D2T31_17525</name>
</gene>
<proteinExistence type="predicted"/>
<reference evidence="1 2" key="1">
    <citation type="submission" date="2019-01" db="EMBL/GenBank/DDBJ databases">
        <title>Sinorhodobacter populi sp. nov. isolated from the symptomatic bark tissue of Populus euramericana canker.</title>
        <authorList>
            <person name="Xu G."/>
        </authorList>
    </citation>
    <scope>NUCLEOTIDE SEQUENCE [LARGE SCALE GENOMIC DNA]</scope>
    <source>
        <strain evidence="1 2">D19-10-3-21</strain>
    </source>
</reference>
<organism evidence="1 2">
    <name type="scientific">Paenirhodobacter populi</name>
    <dbReference type="NCBI Taxonomy" id="2306993"/>
    <lineage>
        <taxon>Bacteria</taxon>
        <taxon>Pseudomonadati</taxon>
        <taxon>Pseudomonadota</taxon>
        <taxon>Alphaproteobacteria</taxon>
        <taxon>Rhodobacterales</taxon>
        <taxon>Rhodobacter group</taxon>
        <taxon>Paenirhodobacter</taxon>
    </lineage>
</organism>
<reference evidence="1 2" key="2">
    <citation type="submission" date="2019-01" db="EMBL/GenBank/DDBJ databases">
        <authorList>
            <person name="Li Y."/>
        </authorList>
    </citation>
    <scope>NUCLEOTIDE SEQUENCE [LARGE SCALE GENOMIC DNA]</scope>
    <source>
        <strain evidence="1 2">D19-10-3-21</strain>
    </source>
</reference>
<dbReference type="OrthoDB" id="8261795at2"/>
<accession>A0A443K3I2</accession>
<dbReference type="EMBL" id="SAUX01000023">
    <property type="protein sequence ID" value="RWR27263.1"/>
    <property type="molecule type" value="Genomic_DNA"/>
</dbReference>